<evidence type="ECO:0000256" key="1">
    <source>
        <dbReference type="SAM" id="MobiDB-lite"/>
    </source>
</evidence>
<dbReference type="EMBL" id="BMPQ01000004">
    <property type="protein sequence ID" value="GGK62137.1"/>
    <property type="molecule type" value="Genomic_DNA"/>
</dbReference>
<feature type="transmembrane region" description="Helical" evidence="2">
    <location>
        <begin position="129"/>
        <end position="147"/>
    </location>
</feature>
<keyword evidence="2" id="KW-0812">Transmembrane</keyword>
<feature type="region of interest" description="Disordered" evidence="1">
    <location>
        <begin position="522"/>
        <end position="578"/>
    </location>
</feature>
<accession>A0A917VCV0</accession>
<keyword evidence="2" id="KW-1133">Transmembrane helix</keyword>
<gene>
    <name evidence="3" type="ORF">GCM10010094_23420</name>
</gene>
<feature type="transmembrane region" description="Helical" evidence="2">
    <location>
        <begin position="27"/>
        <end position="50"/>
    </location>
</feature>
<feature type="transmembrane region" description="Helical" evidence="2">
    <location>
        <begin position="463"/>
        <end position="482"/>
    </location>
</feature>
<dbReference type="RefSeq" id="WP_189321782.1">
    <property type="nucleotide sequence ID" value="NZ_BMPQ01000004.1"/>
</dbReference>
<feature type="transmembrane region" description="Helical" evidence="2">
    <location>
        <begin position="434"/>
        <end position="456"/>
    </location>
</feature>
<evidence type="ECO:0000313" key="4">
    <source>
        <dbReference type="Proteomes" id="UP000637788"/>
    </source>
</evidence>
<feature type="transmembrane region" description="Helical" evidence="2">
    <location>
        <begin position="488"/>
        <end position="508"/>
    </location>
</feature>
<protein>
    <recommendedName>
        <fullName evidence="5">AGZA family xanthine/uracil permease-like MFS transporter</fullName>
    </recommendedName>
</protein>
<feature type="transmembrane region" description="Helical" evidence="2">
    <location>
        <begin position="183"/>
        <end position="201"/>
    </location>
</feature>
<feature type="transmembrane region" description="Helical" evidence="2">
    <location>
        <begin position="332"/>
        <end position="350"/>
    </location>
</feature>
<reference evidence="3" key="2">
    <citation type="submission" date="2020-09" db="EMBL/GenBank/DDBJ databases">
        <authorList>
            <person name="Sun Q."/>
            <person name="Ohkuma M."/>
        </authorList>
    </citation>
    <scope>NUCLEOTIDE SEQUENCE</scope>
    <source>
        <strain evidence="3">JCM 3035</strain>
    </source>
</reference>
<feature type="transmembrane region" description="Helical" evidence="2">
    <location>
        <begin position="97"/>
        <end position="117"/>
    </location>
</feature>
<dbReference type="Proteomes" id="UP000637788">
    <property type="component" value="Unassembled WGS sequence"/>
</dbReference>
<keyword evidence="2" id="KW-0472">Membrane</keyword>
<sequence length="578" mass="59202">MLSLRRTAPAEKRPMPLPLWVRGDTNAFFGLGVNVLVNVLTLTGLCLGVLKIPADDVFHTILPALGIALIAGNIYYAYLGRRLALREGRQDVTAMPYGPSVPHMFIVVFVIMLPIYLKTKDPLLAWKAGIAWAFIIGVIVIIGAFIGPYIRRYAPRAALLGTLAGISVSFISMRPAGQMWDNLWIALPVFLLLLIGLMTDLKLPGNIPIGLAALLVGTAIGWAGGAMDGSAISAAADDITFALPGLHLGTLFSGLSDVAPLLATAIPLGVYNFTEGMSNVESAAAAGDNYNLRSVLLADGAGAVIGSALGSPFPPAVYVGHPGWKKAGGRTGYSLATGAVIALMCFLGMFSLLGAIFPVAAIVPILLYIGLLIGAQAFQLSPKAHAAAVVAALVPNLASWAVGQIDNALAAAGTSATKVGEAGLESSGVVYHGLMVLGQGAILAGLILGALVAFVIDKRFVPAAGVALAGAALSFIGLIHAPKIDWNASGSVSLGYLFAAVLCGAFALTRPAPREPDAEELALERLHGGGSSAAAAPEPQDEQGPDPVPETVPAGAGAAVLPDEATETAEPDKSAATD</sequence>
<feature type="transmembrane region" description="Helical" evidence="2">
    <location>
        <begin position="57"/>
        <end position="77"/>
    </location>
</feature>
<name>A0A917VCV0_9ACTN</name>
<proteinExistence type="predicted"/>
<organism evidence="3 4">
    <name type="scientific">Streptomyces flaveus</name>
    <dbReference type="NCBI Taxonomy" id="66370"/>
    <lineage>
        <taxon>Bacteria</taxon>
        <taxon>Bacillati</taxon>
        <taxon>Actinomycetota</taxon>
        <taxon>Actinomycetes</taxon>
        <taxon>Kitasatosporales</taxon>
        <taxon>Streptomycetaceae</taxon>
        <taxon>Streptomyces</taxon>
        <taxon>Streptomyces aurantiacus group</taxon>
    </lineage>
</organism>
<dbReference type="PANTHER" id="PTHR31610">
    <property type="entry name" value="SLR0360 PROTEIN"/>
    <property type="match status" value="1"/>
</dbReference>
<feature type="transmembrane region" description="Helical" evidence="2">
    <location>
        <begin position="153"/>
        <end position="171"/>
    </location>
</feature>
<evidence type="ECO:0000256" key="2">
    <source>
        <dbReference type="SAM" id="Phobius"/>
    </source>
</evidence>
<dbReference type="PANTHER" id="PTHR31610:SF0">
    <property type="entry name" value="SLC26A_SULP TRANSPORTER DOMAIN-CONTAINING PROTEIN"/>
    <property type="match status" value="1"/>
</dbReference>
<feature type="transmembrane region" description="Helical" evidence="2">
    <location>
        <begin position="207"/>
        <end position="225"/>
    </location>
</feature>
<dbReference type="AlphaFoldDB" id="A0A917VCV0"/>
<keyword evidence="4" id="KW-1185">Reference proteome</keyword>
<evidence type="ECO:0008006" key="5">
    <source>
        <dbReference type="Google" id="ProtNLM"/>
    </source>
</evidence>
<comment type="caution">
    <text evidence="3">The sequence shown here is derived from an EMBL/GenBank/DDBJ whole genome shotgun (WGS) entry which is preliminary data.</text>
</comment>
<evidence type="ECO:0000313" key="3">
    <source>
        <dbReference type="EMBL" id="GGK62137.1"/>
    </source>
</evidence>
<feature type="transmembrane region" description="Helical" evidence="2">
    <location>
        <begin position="356"/>
        <end position="374"/>
    </location>
</feature>
<reference evidence="3" key="1">
    <citation type="journal article" date="2014" name="Int. J. Syst. Evol. Microbiol.">
        <title>Complete genome sequence of Corynebacterium casei LMG S-19264T (=DSM 44701T), isolated from a smear-ripened cheese.</title>
        <authorList>
            <consortium name="US DOE Joint Genome Institute (JGI-PGF)"/>
            <person name="Walter F."/>
            <person name="Albersmeier A."/>
            <person name="Kalinowski J."/>
            <person name="Ruckert C."/>
        </authorList>
    </citation>
    <scope>NUCLEOTIDE SEQUENCE</scope>
    <source>
        <strain evidence="3">JCM 3035</strain>
    </source>
</reference>